<keyword evidence="3" id="KW-1185">Reference proteome</keyword>
<organism evidence="2 3">
    <name type="scientific">Steinernema carpocapsae</name>
    <name type="common">Entomopathogenic nematode</name>
    <dbReference type="NCBI Taxonomy" id="34508"/>
    <lineage>
        <taxon>Eukaryota</taxon>
        <taxon>Metazoa</taxon>
        <taxon>Ecdysozoa</taxon>
        <taxon>Nematoda</taxon>
        <taxon>Chromadorea</taxon>
        <taxon>Rhabditida</taxon>
        <taxon>Tylenchina</taxon>
        <taxon>Panagrolaimomorpha</taxon>
        <taxon>Strongyloidoidea</taxon>
        <taxon>Steinernematidae</taxon>
        <taxon>Steinernema</taxon>
    </lineage>
</organism>
<protein>
    <recommendedName>
        <fullName evidence="1">Tc1-like transposase DDE domain-containing protein</fullName>
    </recommendedName>
</protein>
<comment type="caution">
    <text evidence="2">The sequence shown here is derived from an EMBL/GenBank/DDBJ whole genome shotgun (WGS) entry which is preliminary data.</text>
</comment>
<dbReference type="Proteomes" id="UP000298663">
    <property type="component" value="Unassembled WGS sequence"/>
</dbReference>
<sequence>MMGQRSHGDGDYHKDMNAEVFEEYIRNLMPILRQKGDKIALVMDNASYHSRCVEKIPTMSNKKEEIRDFLRRYSVQFEDTDTKQILINIVKDFVDGREDLFRRRAVDELPRQHGIKLIRLPPYHANFNPIELVWGWVTNKVRNVVSVTDSIQEIEAQTRVIMDQLPRPHVEKFFQDQGGITFKFNQLFGDQFA</sequence>
<dbReference type="Gene3D" id="3.30.420.10">
    <property type="entry name" value="Ribonuclease H-like superfamily/Ribonuclease H"/>
    <property type="match status" value="1"/>
</dbReference>
<dbReference type="OrthoDB" id="5869578at2759"/>
<dbReference type="AlphaFoldDB" id="A0A4U5M4A1"/>
<dbReference type="Pfam" id="PF13358">
    <property type="entry name" value="DDE_3"/>
    <property type="match status" value="1"/>
</dbReference>
<dbReference type="PANTHER" id="PTHR33939">
    <property type="entry name" value="PROTEIN CBG22215"/>
    <property type="match status" value="1"/>
</dbReference>
<proteinExistence type="predicted"/>
<evidence type="ECO:0000313" key="3">
    <source>
        <dbReference type="Proteomes" id="UP000298663"/>
    </source>
</evidence>
<reference evidence="2 3" key="2">
    <citation type="journal article" date="2019" name="G3 (Bethesda)">
        <title>Hybrid Assembly of the Genome of the Entomopathogenic Nematode Steinernema carpocapsae Identifies the X-Chromosome.</title>
        <authorList>
            <person name="Serra L."/>
            <person name="Macchietto M."/>
            <person name="Macias-Munoz A."/>
            <person name="McGill C.J."/>
            <person name="Rodriguez I.M."/>
            <person name="Rodriguez B."/>
            <person name="Murad R."/>
            <person name="Mortazavi A."/>
        </authorList>
    </citation>
    <scope>NUCLEOTIDE SEQUENCE [LARGE SCALE GENOMIC DNA]</scope>
    <source>
        <strain evidence="2 3">ALL</strain>
    </source>
</reference>
<dbReference type="InterPro" id="IPR038717">
    <property type="entry name" value="Tc1-like_DDE_dom"/>
</dbReference>
<dbReference type="PANTHER" id="PTHR33939:SF1">
    <property type="entry name" value="DUF4371 DOMAIN-CONTAINING PROTEIN"/>
    <property type="match status" value="1"/>
</dbReference>
<dbReference type="EMBL" id="AZBU02000010">
    <property type="protein sequence ID" value="TKR63609.1"/>
    <property type="molecule type" value="Genomic_DNA"/>
</dbReference>
<name>A0A4U5M4A1_STECR</name>
<dbReference type="GO" id="GO:0003676">
    <property type="term" value="F:nucleic acid binding"/>
    <property type="evidence" value="ECO:0007669"/>
    <property type="project" value="InterPro"/>
</dbReference>
<evidence type="ECO:0000259" key="1">
    <source>
        <dbReference type="Pfam" id="PF13358"/>
    </source>
</evidence>
<evidence type="ECO:0000313" key="2">
    <source>
        <dbReference type="EMBL" id="TKR63609.1"/>
    </source>
</evidence>
<dbReference type="InterPro" id="IPR036397">
    <property type="entry name" value="RNaseH_sf"/>
</dbReference>
<reference evidence="2 3" key="1">
    <citation type="journal article" date="2015" name="Genome Biol.">
        <title>Comparative genomics of Steinernema reveals deeply conserved gene regulatory networks.</title>
        <authorList>
            <person name="Dillman A.R."/>
            <person name="Macchietto M."/>
            <person name="Porter C.F."/>
            <person name="Rogers A."/>
            <person name="Williams B."/>
            <person name="Antoshechkin I."/>
            <person name="Lee M.M."/>
            <person name="Goodwin Z."/>
            <person name="Lu X."/>
            <person name="Lewis E.E."/>
            <person name="Goodrich-Blair H."/>
            <person name="Stock S.P."/>
            <person name="Adams B.J."/>
            <person name="Sternberg P.W."/>
            <person name="Mortazavi A."/>
        </authorList>
    </citation>
    <scope>NUCLEOTIDE SEQUENCE [LARGE SCALE GENOMIC DNA]</scope>
    <source>
        <strain evidence="2 3">ALL</strain>
    </source>
</reference>
<accession>A0A4U5M4A1</accession>
<gene>
    <name evidence="2" type="ORF">L596_027419</name>
</gene>
<feature type="domain" description="Tc1-like transposase DDE" evidence="1">
    <location>
        <begin position="13"/>
        <end position="146"/>
    </location>
</feature>